<keyword evidence="10" id="KW-1185">Reference proteome</keyword>
<accession>A0A3M7TQ32</accession>
<evidence type="ECO:0000256" key="5">
    <source>
        <dbReference type="ARBA" id="ARBA00022989"/>
    </source>
</evidence>
<dbReference type="EC" id="2.5.1.145" evidence="7"/>
<evidence type="ECO:0000256" key="4">
    <source>
        <dbReference type="ARBA" id="ARBA00022692"/>
    </source>
</evidence>
<keyword evidence="2 7" id="KW-1003">Cell membrane</keyword>
<dbReference type="PROSITE" id="PS01311">
    <property type="entry name" value="LGT"/>
    <property type="match status" value="1"/>
</dbReference>
<dbReference type="HAMAP" id="MF_01147">
    <property type="entry name" value="Lgt"/>
    <property type="match status" value="1"/>
</dbReference>
<sequence>MLGTAQPLNPVAFELGPITVAWYGLIIAFGAFLGYLLANAEGKKRGLPKDLIADLLLFAIPIAILSARLYYVIFRWDYYSQNPGQIIAIWEGGLAIHGGLIGAVVTAVIFAKKRGVSFWKIADITAPSILLGQAIGRWGNFVNQEAHGGEVSRQFLESLMIPEFIINGMYINGTYYHPTFLYESLWSLAGVALLLYLRRVNMRRGELFLTYVIWYSVGRFFIEGLRTDSLMIFDLLRTAQVISIVLVVGAVALIVYRRQTGVADKRYLDNDEASKTGSGKKTGSSPQQGKNKKKKRK</sequence>
<dbReference type="InterPro" id="IPR001640">
    <property type="entry name" value="Lgt"/>
</dbReference>
<protein>
    <recommendedName>
        <fullName evidence="7">Phosphatidylglycerol--prolipoprotein diacylglyceryl transferase</fullName>
        <ecNumber evidence="7">2.5.1.145</ecNumber>
    </recommendedName>
</protein>
<comment type="function">
    <text evidence="7">Catalyzes the transfer of the diacylglyceryl group from phosphatidylglycerol to the sulfhydryl group of the N-terminal cysteine of a prolipoprotein, the first step in the formation of mature lipoproteins.</text>
</comment>
<feature type="compositionally biased region" description="Low complexity" evidence="8">
    <location>
        <begin position="275"/>
        <end position="289"/>
    </location>
</feature>
<comment type="similarity">
    <text evidence="1 7">Belongs to the Lgt family.</text>
</comment>
<dbReference type="EMBL" id="RHIB01000002">
    <property type="protein sequence ID" value="RNA67521.1"/>
    <property type="molecule type" value="Genomic_DNA"/>
</dbReference>
<dbReference type="RefSeq" id="WP_122898997.1">
    <property type="nucleotide sequence ID" value="NZ_RHIB01000002.1"/>
</dbReference>
<dbReference type="GO" id="GO:0008961">
    <property type="term" value="F:phosphatidylglycerol-prolipoprotein diacylglyceryl transferase activity"/>
    <property type="evidence" value="ECO:0007669"/>
    <property type="project" value="UniProtKB-UniRule"/>
</dbReference>
<evidence type="ECO:0000313" key="10">
    <source>
        <dbReference type="Proteomes" id="UP000278746"/>
    </source>
</evidence>
<gene>
    <name evidence="7" type="primary">lgt</name>
    <name evidence="9" type="ORF">EBO34_12385</name>
</gene>
<feature type="transmembrane region" description="Helical" evidence="7">
    <location>
        <begin position="86"/>
        <end position="111"/>
    </location>
</feature>
<keyword evidence="5 7" id="KW-1133">Transmembrane helix</keyword>
<evidence type="ECO:0000256" key="6">
    <source>
        <dbReference type="ARBA" id="ARBA00023136"/>
    </source>
</evidence>
<comment type="caution">
    <text evidence="9">The sequence shown here is derived from an EMBL/GenBank/DDBJ whole genome shotgun (WGS) entry which is preliminary data.</text>
</comment>
<dbReference type="AlphaFoldDB" id="A0A3M7TQ32"/>
<keyword evidence="4 7" id="KW-0812">Transmembrane</keyword>
<feature type="transmembrane region" description="Helical" evidence="7">
    <location>
        <begin position="51"/>
        <end position="74"/>
    </location>
</feature>
<dbReference type="Pfam" id="PF01790">
    <property type="entry name" value="LGT"/>
    <property type="match status" value="1"/>
</dbReference>
<dbReference type="OrthoDB" id="871140at2"/>
<dbReference type="Proteomes" id="UP000278746">
    <property type="component" value="Unassembled WGS sequence"/>
</dbReference>
<evidence type="ECO:0000256" key="7">
    <source>
        <dbReference type="HAMAP-Rule" id="MF_01147"/>
    </source>
</evidence>
<feature type="region of interest" description="Disordered" evidence="8">
    <location>
        <begin position="271"/>
        <end position="297"/>
    </location>
</feature>
<dbReference type="PANTHER" id="PTHR30589:SF0">
    <property type="entry name" value="PHOSPHATIDYLGLYCEROL--PROLIPOPROTEIN DIACYLGLYCERYL TRANSFERASE"/>
    <property type="match status" value="1"/>
</dbReference>
<feature type="transmembrane region" description="Helical" evidence="7">
    <location>
        <begin position="20"/>
        <end position="39"/>
    </location>
</feature>
<organism evidence="9 10">
    <name type="scientific">Alteribacter keqinensis</name>
    <dbReference type="NCBI Taxonomy" id="2483800"/>
    <lineage>
        <taxon>Bacteria</taxon>
        <taxon>Bacillati</taxon>
        <taxon>Bacillota</taxon>
        <taxon>Bacilli</taxon>
        <taxon>Bacillales</taxon>
        <taxon>Bacillaceae</taxon>
        <taxon>Alteribacter</taxon>
    </lineage>
</organism>
<comment type="pathway">
    <text evidence="7">Protein modification; lipoprotein biosynthesis (diacylglyceryl transfer).</text>
</comment>
<evidence type="ECO:0000256" key="8">
    <source>
        <dbReference type="SAM" id="MobiDB-lite"/>
    </source>
</evidence>
<comment type="catalytic activity">
    <reaction evidence="7">
        <text>L-cysteinyl-[prolipoprotein] + a 1,2-diacyl-sn-glycero-3-phospho-(1'-sn-glycerol) = an S-1,2-diacyl-sn-glyceryl-L-cysteinyl-[prolipoprotein] + sn-glycerol 1-phosphate + H(+)</text>
        <dbReference type="Rhea" id="RHEA:56712"/>
        <dbReference type="Rhea" id="RHEA-COMP:14679"/>
        <dbReference type="Rhea" id="RHEA-COMP:14680"/>
        <dbReference type="ChEBI" id="CHEBI:15378"/>
        <dbReference type="ChEBI" id="CHEBI:29950"/>
        <dbReference type="ChEBI" id="CHEBI:57685"/>
        <dbReference type="ChEBI" id="CHEBI:64716"/>
        <dbReference type="ChEBI" id="CHEBI:140658"/>
        <dbReference type="EC" id="2.5.1.145"/>
    </reaction>
</comment>
<proteinExistence type="inferred from homology"/>
<keyword evidence="9" id="KW-0449">Lipoprotein</keyword>
<dbReference type="GO" id="GO:0042158">
    <property type="term" value="P:lipoprotein biosynthetic process"/>
    <property type="evidence" value="ECO:0007669"/>
    <property type="project" value="UniProtKB-UniRule"/>
</dbReference>
<dbReference type="UniPathway" id="UPA00664"/>
<keyword evidence="9" id="KW-0328">Glycosyltransferase</keyword>
<dbReference type="NCBIfam" id="TIGR00544">
    <property type="entry name" value="lgt"/>
    <property type="match status" value="1"/>
</dbReference>
<feature type="transmembrane region" description="Helical" evidence="7">
    <location>
        <begin position="238"/>
        <end position="256"/>
    </location>
</feature>
<evidence type="ECO:0000256" key="2">
    <source>
        <dbReference type="ARBA" id="ARBA00022475"/>
    </source>
</evidence>
<comment type="subcellular location">
    <subcellularLocation>
        <location evidence="7">Cell membrane</location>
        <topology evidence="7">Multi-pass membrane protein</topology>
    </subcellularLocation>
</comment>
<evidence type="ECO:0000313" key="9">
    <source>
        <dbReference type="EMBL" id="RNA67521.1"/>
    </source>
</evidence>
<keyword evidence="6 7" id="KW-0472">Membrane</keyword>
<keyword evidence="3 7" id="KW-0808">Transferase</keyword>
<dbReference type="GO" id="GO:0005886">
    <property type="term" value="C:plasma membrane"/>
    <property type="evidence" value="ECO:0007669"/>
    <property type="project" value="UniProtKB-SubCell"/>
</dbReference>
<evidence type="ECO:0000256" key="1">
    <source>
        <dbReference type="ARBA" id="ARBA00007150"/>
    </source>
</evidence>
<name>A0A3M7TQ32_9BACI</name>
<feature type="binding site" evidence="7">
    <location>
        <position position="137"/>
    </location>
    <ligand>
        <name>a 1,2-diacyl-sn-glycero-3-phospho-(1'-sn-glycerol)</name>
        <dbReference type="ChEBI" id="CHEBI:64716"/>
    </ligand>
</feature>
<reference evidence="9 10" key="1">
    <citation type="submission" date="2018-10" db="EMBL/GenBank/DDBJ databases">
        <title>Bacillus Keqinensis sp. nov., a moderately halophilic bacterium isolated from a saline-alkaline lake.</title>
        <authorList>
            <person name="Wang H."/>
        </authorList>
    </citation>
    <scope>NUCLEOTIDE SEQUENCE [LARGE SCALE GENOMIC DNA]</scope>
    <source>
        <strain evidence="9 10">KQ-3</strain>
    </source>
</reference>
<dbReference type="PANTHER" id="PTHR30589">
    <property type="entry name" value="PROLIPOPROTEIN DIACYLGLYCERYL TRANSFERASE"/>
    <property type="match status" value="1"/>
</dbReference>
<feature type="transmembrane region" description="Helical" evidence="7">
    <location>
        <begin position="208"/>
        <end position="226"/>
    </location>
</feature>
<evidence type="ECO:0000256" key="3">
    <source>
        <dbReference type="ARBA" id="ARBA00022679"/>
    </source>
</evidence>